<dbReference type="EMBL" id="QJKJ01002552">
    <property type="protein sequence ID" value="RDY02360.1"/>
    <property type="molecule type" value="Genomic_DNA"/>
</dbReference>
<dbReference type="SUPFAM" id="SSF53098">
    <property type="entry name" value="Ribonuclease H-like"/>
    <property type="match status" value="1"/>
</dbReference>
<dbReference type="PROSITE" id="PS50994">
    <property type="entry name" value="INTEGRASE"/>
    <property type="match status" value="1"/>
</dbReference>
<dbReference type="Proteomes" id="UP000257109">
    <property type="component" value="Unassembled WGS sequence"/>
</dbReference>
<keyword evidence="3" id="KW-1185">Reference proteome</keyword>
<evidence type="ECO:0000313" key="2">
    <source>
        <dbReference type="EMBL" id="RDY02360.1"/>
    </source>
</evidence>
<dbReference type="AlphaFoldDB" id="A0A371HHW5"/>
<dbReference type="InterPro" id="IPR036397">
    <property type="entry name" value="RNaseH_sf"/>
</dbReference>
<name>A0A371HHW5_MUCPR</name>
<protein>
    <recommendedName>
        <fullName evidence="1">Integrase catalytic domain-containing protein</fullName>
    </recommendedName>
</protein>
<dbReference type="PANTHER" id="PTHR48475:SF2">
    <property type="entry name" value="RIBONUCLEASE H"/>
    <property type="match status" value="1"/>
</dbReference>
<dbReference type="OrthoDB" id="1113812at2759"/>
<dbReference type="GO" id="GO:0015074">
    <property type="term" value="P:DNA integration"/>
    <property type="evidence" value="ECO:0007669"/>
    <property type="project" value="InterPro"/>
</dbReference>
<organism evidence="2 3">
    <name type="scientific">Mucuna pruriens</name>
    <name type="common">Velvet bean</name>
    <name type="synonym">Dolichos pruriens</name>
    <dbReference type="NCBI Taxonomy" id="157652"/>
    <lineage>
        <taxon>Eukaryota</taxon>
        <taxon>Viridiplantae</taxon>
        <taxon>Streptophyta</taxon>
        <taxon>Embryophyta</taxon>
        <taxon>Tracheophyta</taxon>
        <taxon>Spermatophyta</taxon>
        <taxon>Magnoliopsida</taxon>
        <taxon>eudicotyledons</taxon>
        <taxon>Gunneridae</taxon>
        <taxon>Pentapetalae</taxon>
        <taxon>rosids</taxon>
        <taxon>fabids</taxon>
        <taxon>Fabales</taxon>
        <taxon>Fabaceae</taxon>
        <taxon>Papilionoideae</taxon>
        <taxon>50 kb inversion clade</taxon>
        <taxon>NPAAA clade</taxon>
        <taxon>indigoferoid/millettioid clade</taxon>
        <taxon>Phaseoleae</taxon>
        <taxon>Mucuna</taxon>
    </lineage>
</organism>
<comment type="caution">
    <text evidence="2">The sequence shown here is derived from an EMBL/GenBank/DDBJ whole genome shotgun (WGS) entry which is preliminary data.</text>
</comment>
<reference evidence="2" key="1">
    <citation type="submission" date="2018-05" db="EMBL/GenBank/DDBJ databases">
        <title>Draft genome of Mucuna pruriens seed.</title>
        <authorList>
            <person name="Nnadi N.E."/>
            <person name="Vos R."/>
            <person name="Hasami M.H."/>
            <person name="Devisetty U.K."/>
            <person name="Aguiy J.C."/>
        </authorList>
    </citation>
    <scope>NUCLEOTIDE SEQUENCE [LARGE SCALE GENOMIC DNA]</scope>
    <source>
        <strain evidence="2">JCA_2017</strain>
    </source>
</reference>
<proteinExistence type="predicted"/>
<dbReference type="InterPro" id="IPR012337">
    <property type="entry name" value="RNaseH-like_sf"/>
</dbReference>
<feature type="non-terminal residue" evidence="2">
    <location>
        <position position="1"/>
    </location>
</feature>
<evidence type="ECO:0000259" key="1">
    <source>
        <dbReference type="PROSITE" id="PS50994"/>
    </source>
</evidence>
<dbReference type="GO" id="GO:0003676">
    <property type="term" value="F:nucleic acid binding"/>
    <property type="evidence" value="ECO:0007669"/>
    <property type="project" value="InterPro"/>
</dbReference>
<dbReference type="PANTHER" id="PTHR48475">
    <property type="entry name" value="RIBONUCLEASE H"/>
    <property type="match status" value="1"/>
</dbReference>
<gene>
    <name evidence="2" type="ORF">CR513_14196</name>
</gene>
<evidence type="ECO:0000313" key="3">
    <source>
        <dbReference type="Proteomes" id="UP000257109"/>
    </source>
</evidence>
<dbReference type="InterPro" id="IPR001584">
    <property type="entry name" value="Integrase_cat-core"/>
</dbReference>
<accession>A0A371HHW5</accession>
<feature type="domain" description="Integrase catalytic" evidence="1">
    <location>
        <begin position="73"/>
        <end position="268"/>
    </location>
</feature>
<dbReference type="Gene3D" id="3.30.420.10">
    <property type="entry name" value="Ribonuclease H-like superfamily/Ribonuclease H"/>
    <property type="match status" value="1"/>
</dbReference>
<sequence>MASSFDSFVLLHVPRDQNERVDLLAKLASTQKRGKQRTIIHEKLSTSTIDRLEVLDVGSRTTWMTRIFNYLQNGETPDNPGEALKVVKEATKYTLLGQHLYRRGFSFPLLRCLEDEESAYVIKEVHEGVCGTHIGGRALANYFTKWIEAKSVALITTERIKRFGIPTEIVSDNDTQFASKETIKFCKELKIKQLFTSVEHPQSNGHAEAVTKDYGRGWKKLRTNGQKSYLKFCGPIIPPPYSTTNETSFRLTFDTEAMIPEAREIVHIKEYAMKARAARKYDRRIIPRDFKTGDLVLKKVTQNVDKNKLTPCWEEPFRILEEAGQGAY</sequence>